<dbReference type="GO" id="GO:0003978">
    <property type="term" value="F:UDP-glucose 4-epimerase activity"/>
    <property type="evidence" value="ECO:0007669"/>
    <property type="project" value="UniProtKB-UniRule"/>
</dbReference>
<evidence type="ECO:0000256" key="1">
    <source>
        <dbReference type="ARBA" id="ARBA00000083"/>
    </source>
</evidence>
<dbReference type="EMBL" id="MEZN01000032">
    <property type="protein sequence ID" value="OGD55873.1"/>
    <property type="molecule type" value="Genomic_DNA"/>
</dbReference>
<name>A0A1F5DL61_9BACT</name>
<protein>
    <recommendedName>
        <fullName evidence="6 10">UDP-glucose 4-epimerase</fullName>
        <ecNumber evidence="5 10">5.1.3.2</ecNumber>
    </recommendedName>
</protein>
<dbReference type="UniPathway" id="UPA00214"/>
<keyword evidence="7 10" id="KW-0520">NAD</keyword>
<accession>A0A1F5DL61</accession>
<dbReference type="Gene3D" id="3.40.50.720">
    <property type="entry name" value="NAD(P)-binding Rossmann-like Domain"/>
    <property type="match status" value="1"/>
</dbReference>
<comment type="pathway">
    <text evidence="3 10">Carbohydrate metabolism; galactose metabolism.</text>
</comment>
<dbReference type="GO" id="GO:0033499">
    <property type="term" value="P:galactose catabolic process via UDP-galactose, Leloir pathway"/>
    <property type="evidence" value="ECO:0007669"/>
    <property type="project" value="TreeGrafter"/>
</dbReference>
<gene>
    <name evidence="12" type="ORF">A3E73_01670</name>
</gene>
<dbReference type="Proteomes" id="UP000176791">
    <property type="component" value="Unassembled WGS sequence"/>
</dbReference>
<evidence type="ECO:0000256" key="6">
    <source>
        <dbReference type="ARBA" id="ARBA00018569"/>
    </source>
</evidence>
<dbReference type="InterPro" id="IPR005886">
    <property type="entry name" value="UDP_G4E"/>
</dbReference>
<dbReference type="PANTHER" id="PTHR43725">
    <property type="entry name" value="UDP-GLUCOSE 4-EPIMERASE"/>
    <property type="match status" value="1"/>
</dbReference>
<evidence type="ECO:0000259" key="11">
    <source>
        <dbReference type="Pfam" id="PF01370"/>
    </source>
</evidence>
<dbReference type="NCBIfam" id="TIGR01179">
    <property type="entry name" value="galE"/>
    <property type="match status" value="1"/>
</dbReference>
<evidence type="ECO:0000256" key="9">
    <source>
        <dbReference type="ARBA" id="ARBA00023277"/>
    </source>
</evidence>
<dbReference type="InterPro" id="IPR036291">
    <property type="entry name" value="NAD(P)-bd_dom_sf"/>
</dbReference>
<comment type="similarity">
    <text evidence="4 10">Belongs to the NAD(P)-dependent epimerase/dehydratase family.</text>
</comment>
<keyword evidence="8 10" id="KW-0413">Isomerase</keyword>
<evidence type="ECO:0000256" key="10">
    <source>
        <dbReference type="RuleBase" id="RU366046"/>
    </source>
</evidence>
<comment type="catalytic activity">
    <reaction evidence="1 10">
        <text>UDP-alpha-D-glucose = UDP-alpha-D-galactose</text>
        <dbReference type="Rhea" id="RHEA:22168"/>
        <dbReference type="ChEBI" id="CHEBI:58885"/>
        <dbReference type="ChEBI" id="CHEBI:66914"/>
        <dbReference type="EC" id="5.1.3.2"/>
    </reaction>
</comment>
<comment type="subunit">
    <text evidence="10">Homodimer.</text>
</comment>
<sequence>MKVLVTGGAGYIGSITAAVLEKAGHQPVIYDIKNNQDVKDTALLKKTLKEKQIEAVMHFAAYIEMGESVLNPQKYFDNNFLGSRSLLEAMTDVGVNKIIFSSTAGVYGNPERVPIKEGDRKAPENPYGQSKLMVEELLKFYDRTEAVRSISLRYFNASGATLDSNLGEAHQPESHLIPNVIKAVLENKAFTLHGKDYPTPDGTCIRDYIHVVDLAEAHILALKALASGHATDVYNVGTGQGYSNLEVIKMIEKISGKQVKLIIGARRPGDANELVADPAKIIKELHWQPRHSDSETIITTAWNWHKNQATI</sequence>
<evidence type="ECO:0000256" key="5">
    <source>
        <dbReference type="ARBA" id="ARBA00013189"/>
    </source>
</evidence>
<evidence type="ECO:0000256" key="7">
    <source>
        <dbReference type="ARBA" id="ARBA00023027"/>
    </source>
</evidence>
<dbReference type="Pfam" id="PF01370">
    <property type="entry name" value="Epimerase"/>
    <property type="match status" value="1"/>
</dbReference>
<reference evidence="12 13" key="1">
    <citation type="journal article" date="2016" name="Nat. Commun.">
        <title>Thousands of microbial genomes shed light on interconnected biogeochemical processes in an aquifer system.</title>
        <authorList>
            <person name="Anantharaman K."/>
            <person name="Brown C.T."/>
            <person name="Hug L.A."/>
            <person name="Sharon I."/>
            <person name="Castelle C.J."/>
            <person name="Probst A.J."/>
            <person name="Thomas B.C."/>
            <person name="Singh A."/>
            <person name="Wilkins M.J."/>
            <person name="Karaoz U."/>
            <person name="Brodie E.L."/>
            <person name="Williams K.H."/>
            <person name="Hubbard S.S."/>
            <person name="Banfield J.F."/>
        </authorList>
    </citation>
    <scope>NUCLEOTIDE SEQUENCE [LARGE SCALE GENOMIC DNA]</scope>
</reference>
<comment type="caution">
    <text evidence="12">The sequence shown here is derived from an EMBL/GenBank/DDBJ whole genome shotgun (WGS) entry which is preliminary data.</text>
</comment>
<proteinExistence type="inferred from homology"/>
<dbReference type="InterPro" id="IPR001509">
    <property type="entry name" value="Epimerase_deHydtase"/>
</dbReference>
<evidence type="ECO:0000256" key="3">
    <source>
        <dbReference type="ARBA" id="ARBA00004947"/>
    </source>
</evidence>
<evidence type="ECO:0000313" key="12">
    <source>
        <dbReference type="EMBL" id="OGD55873.1"/>
    </source>
</evidence>
<organism evidence="12 13">
    <name type="scientific">Candidatus Beckwithbacteria bacterium RIFCSPHIGHO2_12_FULL_47_17</name>
    <dbReference type="NCBI Taxonomy" id="1797460"/>
    <lineage>
        <taxon>Bacteria</taxon>
        <taxon>Candidatus Beckwithiibacteriota</taxon>
    </lineage>
</organism>
<evidence type="ECO:0000256" key="8">
    <source>
        <dbReference type="ARBA" id="ARBA00023235"/>
    </source>
</evidence>
<dbReference type="STRING" id="1797460.A3E73_01670"/>
<dbReference type="PANTHER" id="PTHR43725:SF53">
    <property type="entry name" value="UDP-ARABINOSE 4-EPIMERASE 1"/>
    <property type="match status" value="1"/>
</dbReference>
<dbReference type="Gene3D" id="3.90.25.10">
    <property type="entry name" value="UDP-galactose 4-epimerase, domain 1"/>
    <property type="match status" value="1"/>
</dbReference>
<evidence type="ECO:0000256" key="4">
    <source>
        <dbReference type="ARBA" id="ARBA00007637"/>
    </source>
</evidence>
<dbReference type="CDD" id="cd05247">
    <property type="entry name" value="UDP_G4E_1_SDR_e"/>
    <property type="match status" value="1"/>
</dbReference>
<keyword evidence="9 10" id="KW-0119">Carbohydrate metabolism</keyword>
<comment type="cofactor">
    <cofactor evidence="2 10">
        <name>NAD(+)</name>
        <dbReference type="ChEBI" id="CHEBI:57540"/>
    </cofactor>
</comment>
<feature type="domain" description="NAD-dependent epimerase/dehydratase" evidence="11">
    <location>
        <begin position="3"/>
        <end position="237"/>
    </location>
</feature>
<evidence type="ECO:0000313" key="13">
    <source>
        <dbReference type="Proteomes" id="UP000176791"/>
    </source>
</evidence>
<dbReference type="AlphaFoldDB" id="A0A1F5DL61"/>
<dbReference type="EC" id="5.1.3.2" evidence="5 10"/>
<evidence type="ECO:0000256" key="2">
    <source>
        <dbReference type="ARBA" id="ARBA00001911"/>
    </source>
</evidence>
<dbReference type="SUPFAM" id="SSF51735">
    <property type="entry name" value="NAD(P)-binding Rossmann-fold domains"/>
    <property type="match status" value="1"/>
</dbReference>